<dbReference type="Gene3D" id="4.10.240.10">
    <property type="entry name" value="Zn(2)-C6 fungal-type DNA-binding domain"/>
    <property type="match status" value="1"/>
</dbReference>
<keyword evidence="4" id="KW-0805">Transcription regulation</keyword>
<dbReference type="OrthoDB" id="2399539at2759"/>
<evidence type="ECO:0000256" key="7">
    <source>
        <dbReference type="ARBA" id="ARBA00023242"/>
    </source>
</evidence>
<dbReference type="InterPro" id="IPR052202">
    <property type="entry name" value="Yeast_MetPath_Reg"/>
</dbReference>
<keyword evidence="7" id="KW-0539">Nucleus</keyword>
<dbReference type="InterPro" id="IPR001138">
    <property type="entry name" value="Zn2Cys6_DnaBD"/>
</dbReference>
<dbReference type="SMART" id="SM00066">
    <property type="entry name" value="GAL4"/>
    <property type="match status" value="1"/>
</dbReference>
<evidence type="ECO:0000256" key="6">
    <source>
        <dbReference type="ARBA" id="ARBA00023163"/>
    </source>
</evidence>
<dbReference type="GO" id="GO:0045944">
    <property type="term" value="P:positive regulation of transcription by RNA polymerase II"/>
    <property type="evidence" value="ECO:0007669"/>
    <property type="project" value="TreeGrafter"/>
</dbReference>
<keyword evidence="2" id="KW-0479">Metal-binding</keyword>
<dbReference type="PANTHER" id="PTHR47782:SF12">
    <property type="entry name" value="ZN(II)2CYS6 TRANSCRIPTION FACTOR (EUROFUNG)"/>
    <property type="match status" value="1"/>
</dbReference>
<evidence type="ECO:0000256" key="3">
    <source>
        <dbReference type="ARBA" id="ARBA00022833"/>
    </source>
</evidence>
<dbReference type="CDD" id="cd00067">
    <property type="entry name" value="GAL4"/>
    <property type="match status" value="1"/>
</dbReference>
<evidence type="ECO:0000256" key="5">
    <source>
        <dbReference type="ARBA" id="ARBA00023125"/>
    </source>
</evidence>
<keyword evidence="5" id="KW-0238">DNA-binding</keyword>
<dbReference type="HOGENOM" id="CLU_015464_0_0_1"/>
<dbReference type="SMART" id="SM00906">
    <property type="entry name" value="Fungal_trans"/>
    <property type="match status" value="1"/>
</dbReference>
<organism evidence="9 10">
    <name type="scientific">Exophiala oligosperma</name>
    <dbReference type="NCBI Taxonomy" id="215243"/>
    <lineage>
        <taxon>Eukaryota</taxon>
        <taxon>Fungi</taxon>
        <taxon>Dikarya</taxon>
        <taxon>Ascomycota</taxon>
        <taxon>Pezizomycotina</taxon>
        <taxon>Eurotiomycetes</taxon>
        <taxon>Chaetothyriomycetidae</taxon>
        <taxon>Chaetothyriales</taxon>
        <taxon>Herpotrichiellaceae</taxon>
        <taxon>Exophiala</taxon>
    </lineage>
</organism>
<dbReference type="SUPFAM" id="SSF57701">
    <property type="entry name" value="Zn2/Cys6 DNA-binding domain"/>
    <property type="match status" value="1"/>
</dbReference>
<dbReference type="Pfam" id="PF04082">
    <property type="entry name" value="Fungal_trans"/>
    <property type="match status" value="1"/>
</dbReference>
<dbReference type="GeneID" id="27353170"/>
<evidence type="ECO:0000259" key="8">
    <source>
        <dbReference type="PROSITE" id="PS50048"/>
    </source>
</evidence>
<dbReference type="InterPro" id="IPR007219">
    <property type="entry name" value="XnlR_reg_dom"/>
</dbReference>
<dbReference type="PANTHER" id="PTHR47782">
    <property type="entry name" value="ZN(II)2CYS6 TRANSCRIPTION FACTOR (EUROFUNG)-RELATED"/>
    <property type="match status" value="1"/>
</dbReference>
<dbReference type="Pfam" id="PF00172">
    <property type="entry name" value="Zn_clus"/>
    <property type="match status" value="1"/>
</dbReference>
<dbReference type="GO" id="GO:0043565">
    <property type="term" value="F:sequence-specific DNA binding"/>
    <property type="evidence" value="ECO:0007669"/>
    <property type="project" value="TreeGrafter"/>
</dbReference>
<name>A0A0D2EKZ0_9EURO</name>
<dbReference type="RefSeq" id="XP_016268735.1">
    <property type="nucleotide sequence ID" value="XM_016401682.1"/>
</dbReference>
<reference evidence="9 10" key="1">
    <citation type="submission" date="2015-01" db="EMBL/GenBank/DDBJ databases">
        <title>The Genome Sequence of Exophiala oligosperma CBS72588.</title>
        <authorList>
            <consortium name="The Broad Institute Genomics Platform"/>
            <person name="Cuomo C."/>
            <person name="de Hoog S."/>
            <person name="Gorbushina A."/>
            <person name="Stielow B."/>
            <person name="Teixiera M."/>
            <person name="Abouelleil A."/>
            <person name="Chapman S.B."/>
            <person name="Priest M."/>
            <person name="Young S.K."/>
            <person name="Wortman J."/>
            <person name="Nusbaum C."/>
            <person name="Birren B."/>
        </authorList>
    </citation>
    <scope>NUCLEOTIDE SEQUENCE [LARGE SCALE GENOMIC DNA]</scope>
    <source>
        <strain evidence="9 10">CBS 72588</strain>
    </source>
</reference>
<dbReference type="GO" id="GO:0006351">
    <property type="term" value="P:DNA-templated transcription"/>
    <property type="evidence" value="ECO:0007669"/>
    <property type="project" value="InterPro"/>
</dbReference>
<dbReference type="EMBL" id="KN847332">
    <property type="protein sequence ID" value="KIW48519.1"/>
    <property type="molecule type" value="Genomic_DNA"/>
</dbReference>
<dbReference type="GO" id="GO:0005634">
    <property type="term" value="C:nucleus"/>
    <property type="evidence" value="ECO:0007669"/>
    <property type="project" value="UniProtKB-SubCell"/>
</dbReference>
<evidence type="ECO:0000256" key="4">
    <source>
        <dbReference type="ARBA" id="ARBA00023015"/>
    </source>
</evidence>
<comment type="subcellular location">
    <subcellularLocation>
        <location evidence="1">Nucleus</location>
    </subcellularLocation>
</comment>
<dbReference type="Proteomes" id="UP000053342">
    <property type="component" value="Unassembled WGS sequence"/>
</dbReference>
<proteinExistence type="predicted"/>
<dbReference type="STRING" id="215243.A0A0D2EKZ0"/>
<dbReference type="PROSITE" id="PS50048">
    <property type="entry name" value="ZN2_CY6_FUNGAL_2"/>
    <property type="match status" value="1"/>
</dbReference>
<dbReference type="CDD" id="cd12148">
    <property type="entry name" value="fungal_TF_MHR"/>
    <property type="match status" value="1"/>
</dbReference>
<dbReference type="InterPro" id="IPR036864">
    <property type="entry name" value="Zn2-C6_fun-type_DNA-bd_sf"/>
</dbReference>
<feature type="domain" description="Zn(2)-C6 fungal-type" evidence="8">
    <location>
        <begin position="10"/>
        <end position="40"/>
    </location>
</feature>
<dbReference type="VEuPathDB" id="FungiDB:PV06_01096"/>
<dbReference type="GO" id="GO:0000981">
    <property type="term" value="F:DNA-binding transcription factor activity, RNA polymerase II-specific"/>
    <property type="evidence" value="ECO:0007669"/>
    <property type="project" value="InterPro"/>
</dbReference>
<keyword evidence="3" id="KW-0862">Zinc</keyword>
<accession>A0A0D2EKZ0</accession>
<evidence type="ECO:0000256" key="2">
    <source>
        <dbReference type="ARBA" id="ARBA00022723"/>
    </source>
</evidence>
<evidence type="ECO:0000313" key="10">
    <source>
        <dbReference type="Proteomes" id="UP000053342"/>
    </source>
</evidence>
<evidence type="ECO:0000313" key="9">
    <source>
        <dbReference type="EMBL" id="KIW48519.1"/>
    </source>
</evidence>
<dbReference type="PROSITE" id="PS00463">
    <property type="entry name" value="ZN2_CY6_FUNGAL_1"/>
    <property type="match status" value="1"/>
</dbReference>
<keyword evidence="6" id="KW-0804">Transcription</keyword>
<dbReference type="GO" id="GO:0008270">
    <property type="term" value="F:zinc ion binding"/>
    <property type="evidence" value="ECO:0007669"/>
    <property type="project" value="InterPro"/>
</dbReference>
<keyword evidence="10" id="KW-1185">Reference proteome</keyword>
<evidence type="ECO:0000256" key="1">
    <source>
        <dbReference type="ARBA" id="ARBA00004123"/>
    </source>
</evidence>
<dbReference type="AlphaFoldDB" id="A0A0D2EKZ0"/>
<sequence length="682" mass="77790">MPFQHPKIPACERCRLRKVKCDSKPPKCTGCTRSNTACIIVEAGTHERFSRDSIYQLERRLEYLDSVVHQPLGEGLRESLATPGRSRHESSHFVGDGSGLGLLREISMTANTASLSNARLHEGVASSPYTIETVAAHMLPSWELANILVERHFNHMHLHHPLLARFSVEELLQRVYGKGILPASSEDYYRSFMIFAISSVTMFRRGEIQEHPYGYFRAAQQYAPEVSIIGSIGAIQNLLLIARFAMYYHIDCSIWDIGRLCMRQCVEVSLHRRPVAPLSPIEEQIRRNVFWDCYIHDRYSSGILGRPFAIAEHDIETPLPIEVDEENLLNSTARSLDEVDAGSFTKPNKASVFRFVVELRRLTTRVSNAFFSSSDQCTTRRPMAEVGRIKLDLDRFSVEMQQIRDTAPVFQDPKSLYQRPQWYDFMVEKDRLTLIRGALARLPKDNFQPPRWMLRSYLQSAVNVIELYASMFAKGHITWTRSYLQILFTTGLAIIYSLSLLRPKEARQDFDTGSDFGRELRALISASELMQRFMSEMPDAGQFVQVFDVLVKQYTGTRARSSRNVTPPISFEDMDLQEISLHVSQAPRVHKAAELDIVNGPDEQGVDPTNMSAPPTYEWGPPFNHTQDYELDFDLDDPQNYFSFTGDNNNLLGQMAVGVGEYAWAVPPSEALWSDYGWFRGQ</sequence>
<gene>
    <name evidence="9" type="ORF">PV06_01096</name>
</gene>
<protein>
    <recommendedName>
        <fullName evidence="8">Zn(2)-C6 fungal-type domain-containing protein</fullName>
    </recommendedName>
</protein>